<evidence type="ECO:0000256" key="4">
    <source>
        <dbReference type="ARBA" id="ARBA00022801"/>
    </source>
</evidence>
<reference evidence="11" key="2">
    <citation type="submission" date="2015-01" db="EMBL/GenBank/DDBJ databases">
        <title>Evolutionary Origins and Diversification of the Mycorrhizal Mutualists.</title>
        <authorList>
            <consortium name="DOE Joint Genome Institute"/>
            <consortium name="Mycorrhizal Genomics Consortium"/>
            <person name="Kohler A."/>
            <person name="Kuo A."/>
            <person name="Nagy L.G."/>
            <person name="Floudas D."/>
            <person name="Copeland A."/>
            <person name="Barry K.W."/>
            <person name="Cichocki N."/>
            <person name="Veneault-Fourrey C."/>
            <person name="LaButti K."/>
            <person name="Lindquist E.A."/>
            <person name="Lipzen A."/>
            <person name="Lundell T."/>
            <person name="Morin E."/>
            <person name="Murat C."/>
            <person name="Riley R."/>
            <person name="Ohm R."/>
            <person name="Sun H."/>
            <person name="Tunlid A."/>
            <person name="Henrissat B."/>
            <person name="Grigoriev I.V."/>
            <person name="Hibbett D.S."/>
            <person name="Martin F."/>
        </authorList>
    </citation>
    <scope>NUCLEOTIDE SEQUENCE [LARGE SCALE GENOMIC DNA]</scope>
    <source>
        <strain evidence="11">441</strain>
    </source>
</reference>
<evidence type="ECO:0000256" key="7">
    <source>
        <dbReference type="SAM" id="MobiDB-lite"/>
    </source>
</evidence>
<accession>A0A0D0A333</accession>
<dbReference type="GO" id="GO:0046872">
    <property type="term" value="F:metal ion binding"/>
    <property type="evidence" value="ECO:0007669"/>
    <property type="project" value="UniProtKB-KW"/>
</dbReference>
<evidence type="ECO:0000313" key="11">
    <source>
        <dbReference type="Proteomes" id="UP000054018"/>
    </source>
</evidence>
<evidence type="ECO:0000256" key="3">
    <source>
        <dbReference type="ARBA" id="ARBA00022723"/>
    </source>
</evidence>
<evidence type="ECO:0000256" key="6">
    <source>
        <dbReference type="ARBA" id="ARBA00023049"/>
    </source>
</evidence>
<proteinExistence type="predicted"/>
<dbReference type="Pfam" id="PF01435">
    <property type="entry name" value="Peptidase_M48"/>
    <property type="match status" value="1"/>
</dbReference>
<sequence length="579" mass="63557">MFRSVVRTSPGLRTYSSRVTPLLLNGTALGLVQTPAQSLRPWKIGLVLTGSNILPRNHSCRFPADAAPFHSTPSNRAHPLIPALLGVLKASSTIEFARTAGRVALTFLPILLFKNRFARKYIKHHARFHDGQPVSEEKKALLLRRIRSNTLIFHMLLFVPVALFWVAILASAEQTPVTGRWRLILLSPEEEDDIAAQLAGSKWTQAVLDVLSPDGPPKLIPENDWRYQWVRETLRKIENSIPVLQHEHESSNEWLQTAPDQPPLPPPADYPLRPRPRASDRVRKFSDTLCGRRSSSSAHVIAGPPYSLLIVDKPDAANAFSYGFGPDGASGIVIYSGFLDDILAKSYDDAANFQEQPGESSWWAQVFGSLFSTSVSNLASSHPHPTPTKDQTADLAILLAHEVAHLVLSHHLETLSSGAIIVPAVISMFADMARTLLFPITMLFGPFVNDAVAQLGKAGSGELSKLGEYCTSVSQEIEADIVSARLLAHAGFDARQAVAFWEGRQHSTAAADCSSVGRSDSPDAGWTLAHRIMGASHPVNGVRVERLKDELVRWELEKRVALRQQQVGKPAKRPILGLI</sequence>
<evidence type="ECO:0000256" key="2">
    <source>
        <dbReference type="ARBA" id="ARBA00022670"/>
    </source>
</evidence>
<dbReference type="HOGENOM" id="CLU_036521_0_0_1"/>
<feature type="transmembrane region" description="Helical" evidence="8">
    <location>
        <begin position="151"/>
        <end position="172"/>
    </location>
</feature>
<keyword evidence="2" id="KW-0645">Protease</keyword>
<evidence type="ECO:0000256" key="1">
    <source>
        <dbReference type="ARBA" id="ARBA00001947"/>
    </source>
</evidence>
<feature type="domain" description="Peptidase M48" evidence="9">
    <location>
        <begin position="302"/>
        <end position="549"/>
    </location>
</feature>
<protein>
    <recommendedName>
        <fullName evidence="9">Peptidase M48 domain-containing protein</fullName>
    </recommendedName>
</protein>
<feature type="region of interest" description="Disordered" evidence="7">
    <location>
        <begin position="248"/>
        <end position="276"/>
    </location>
</feature>
<dbReference type="EMBL" id="KN833691">
    <property type="protein sequence ID" value="KIK28847.1"/>
    <property type="molecule type" value="Genomic_DNA"/>
</dbReference>
<keyword evidence="3" id="KW-0479">Metal-binding</keyword>
<reference evidence="10 11" key="1">
    <citation type="submission" date="2014-04" db="EMBL/GenBank/DDBJ databases">
        <authorList>
            <consortium name="DOE Joint Genome Institute"/>
            <person name="Kuo A."/>
            <person name="Kohler A."/>
            <person name="Costa M.D."/>
            <person name="Nagy L.G."/>
            <person name="Floudas D."/>
            <person name="Copeland A."/>
            <person name="Barry K.W."/>
            <person name="Cichocki N."/>
            <person name="Veneault-Fourrey C."/>
            <person name="LaButti K."/>
            <person name="Lindquist E.A."/>
            <person name="Lipzen A."/>
            <person name="Lundell T."/>
            <person name="Morin E."/>
            <person name="Murat C."/>
            <person name="Sun H."/>
            <person name="Tunlid A."/>
            <person name="Henrissat B."/>
            <person name="Grigoriev I.V."/>
            <person name="Hibbett D.S."/>
            <person name="Martin F."/>
            <person name="Nordberg H.P."/>
            <person name="Cantor M.N."/>
            <person name="Hua S.X."/>
        </authorList>
    </citation>
    <scope>NUCLEOTIDE SEQUENCE [LARGE SCALE GENOMIC DNA]</scope>
    <source>
        <strain evidence="10 11">441</strain>
    </source>
</reference>
<dbReference type="InterPro" id="IPR001915">
    <property type="entry name" value="Peptidase_M48"/>
</dbReference>
<comment type="cofactor">
    <cofactor evidence="1">
        <name>Zn(2+)</name>
        <dbReference type="ChEBI" id="CHEBI:29105"/>
    </cofactor>
</comment>
<evidence type="ECO:0000259" key="9">
    <source>
        <dbReference type="Pfam" id="PF01435"/>
    </source>
</evidence>
<dbReference type="PANTHER" id="PTHR22726:SF18">
    <property type="entry name" value="PEPTIDASE M48 DOMAIN-CONTAINING PROTEIN"/>
    <property type="match status" value="1"/>
</dbReference>
<dbReference type="Proteomes" id="UP000054018">
    <property type="component" value="Unassembled WGS sequence"/>
</dbReference>
<feature type="compositionally biased region" description="Pro residues" evidence="7">
    <location>
        <begin position="260"/>
        <end position="269"/>
    </location>
</feature>
<keyword evidence="11" id="KW-1185">Reference proteome</keyword>
<dbReference type="InterPro" id="IPR051156">
    <property type="entry name" value="Mito/Outer_Membr_Metalloprot"/>
</dbReference>
<dbReference type="OrthoDB" id="7464992at2759"/>
<name>A0A0D0A333_9AGAM</name>
<dbReference type="GO" id="GO:0034982">
    <property type="term" value="P:mitochondrial protein processing"/>
    <property type="evidence" value="ECO:0007669"/>
    <property type="project" value="TreeGrafter"/>
</dbReference>
<dbReference type="PANTHER" id="PTHR22726">
    <property type="entry name" value="METALLOENDOPEPTIDASE OMA1"/>
    <property type="match status" value="1"/>
</dbReference>
<keyword evidence="5" id="KW-0862">Zinc</keyword>
<keyword evidence="8" id="KW-0472">Membrane</keyword>
<dbReference type="AlphaFoldDB" id="A0A0D0A333"/>
<keyword evidence="8" id="KW-0812">Transmembrane</keyword>
<organism evidence="10 11">
    <name type="scientific">Pisolithus microcarpus 441</name>
    <dbReference type="NCBI Taxonomy" id="765257"/>
    <lineage>
        <taxon>Eukaryota</taxon>
        <taxon>Fungi</taxon>
        <taxon>Dikarya</taxon>
        <taxon>Basidiomycota</taxon>
        <taxon>Agaricomycotina</taxon>
        <taxon>Agaricomycetes</taxon>
        <taxon>Agaricomycetidae</taxon>
        <taxon>Boletales</taxon>
        <taxon>Sclerodermatineae</taxon>
        <taxon>Pisolithaceae</taxon>
        <taxon>Pisolithus</taxon>
    </lineage>
</organism>
<dbReference type="GO" id="GO:0006515">
    <property type="term" value="P:protein quality control for misfolded or incompletely synthesized proteins"/>
    <property type="evidence" value="ECO:0007669"/>
    <property type="project" value="TreeGrafter"/>
</dbReference>
<keyword evidence="4" id="KW-0378">Hydrolase</keyword>
<dbReference type="GO" id="GO:0005743">
    <property type="term" value="C:mitochondrial inner membrane"/>
    <property type="evidence" value="ECO:0007669"/>
    <property type="project" value="TreeGrafter"/>
</dbReference>
<keyword evidence="8" id="KW-1133">Transmembrane helix</keyword>
<gene>
    <name evidence="10" type="ORF">PISMIDRAFT_555475</name>
</gene>
<dbReference type="GO" id="GO:0004222">
    <property type="term" value="F:metalloendopeptidase activity"/>
    <property type="evidence" value="ECO:0007669"/>
    <property type="project" value="InterPro"/>
</dbReference>
<evidence type="ECO:0000256" key="5">
    <source>
        <dbReference type="ARBA" id="ARBA00022833"/>
    </source>
</evidence>
<evidence type="ECO:0000313" key="10">
    <source>
        <dbReference type="EMBL" id="KIK28847.1"/>
    </source>
</evidence>
<keyword evidence="6" id="KW-0482">Metalloprotease</keyword>
<evidence type="ECO:0000256" key="8">
    <source>
        <dbReference type="SAM" id="Phobius"/>
    </source>
</evidence>